<organism evidence="4 5">
    <name type="scientific">Cellulosilyticum lentocellum (strain ATCC 49066 / DSM 5427 / NCIMB 11756 / RHM5)</name>
    <name type="common">Clostridium lentocellum</name>
    <dbReference type="NCBI Taxonomy" id="642492"/>
    <lineage>
        <taxon>Bacteria</taxon>
        <taxon>Bacillati</taxon>
        <taxon>Bacillota</taxon>
        <taxon>Clostridia</taxon>
        <taxon>Lachnospirales</taxon>
        <taxon>Cellulosilyticaceae</taxon>
        <taxon>Cellulosilyticum</taxon>
    </lineage>
</organism>
<dbReference type="Proteomes" id="UP000008467">
    <property type="component" value="Chromosome"/>
</dbReference>
<dbReference type="InterPro" id="IPR000045">
    <property type="entry name" value="Prepilin_IV_endopep_pep"/>
</dbReference>
<feature type="transmembrane region" description="Helical" evidence="2">
    <location>
        <begin position="119"/>
        <end position="137"/>
    </location>
</feature>
<evidence type="ECO:0000313" key="4">
    <source>
        <dbReference type="EMBL" id="ADZ85450.1"/>
    </source>
</evidence>
<dbReference type="PANTHER" id="PTHR30487">
    <property type="entry name" value="TYPE 4 PREPILIN-LIKE PROTEINS LEADER PEPTIDE-PROCESSING ENZYME"/>
    <property type="match status" value="1"/>
</dbReference>
<evidence type="ECO:0000256" key="1">
    <source>
        <dbReference type="ARBA" id="ARBA00005801"/>
    </source>
</evidence>
<keyword evidence="5" id="KW-1185">Reference proteome</keyword>
<feature type="domain" description="Prepilin type IV endopeptidase peptidase" evidence="3">
    <location>
        <begin position="5"/>
        <end position="106"/>
    </location>
</feature>
<gene>
    <name evidence="4" type="ordered locus">Clole_3770</name>
</gene>
<accession>F2JHV8</accession>
<dbReference type="eggNOG" id="ENOG502ZKKE">
    <property type="taxonomic scope" value="Bacteria"/>
</dbReference>
<dbReference type="HOGENOM" id="CLU_1851543_0_0_9"/>
<feature type="transmembrane region" description="Helical" evidence="2">
    <location>
        <begin position="27"/>
        <end position="43"/>
    </location>
</feature>
<name>F2JHV8_CELLD</name>
<dbReference type="EMBL" id="CP002582">
    <property type="protein sequence ID" value="ADZ85450.1"/>
    <property type="molecule type" value="Genomic_DNA"/>
</dbReference>
<keyword evidence="2" id="KW-0472">Membrane</keyword>
<dbReference type="Pfam" id="PF01478">
    <property type="entry name" value="Peptidase_A24"/>
    <property type="match status" value="1"/>
</dbReference>
<feature type="transmembrane region" description="Helical" evidence="2">
    <location>
        <begin position="90"/>
        <end position="112"/>
    </location>
</feature>
<keyword evidence="2" id="KW-1133">Transmembrane helix</keyword>
<proteinExistence type="inferred from homology"/>
<dbReference type="AlphaFoldDB" id="F2JHV8"/>
<dbReference type="GO" id="GO:0006465">
    <property type="term" value="P:signal peptide processing"/>
    <property type="evidence" value="ECO:0007669"/>
    <property type="project" value="TreeGrafter"/>
</dbReference>
<feature type="transmembrane region" description="Helical" evidence="2">
    <location>
        <begin position="50"/>
        <end position="70"/>
    </location>
</feature>
<sequence>MIKYIILLIFLLYFSYTDYCYRRIPNKAIFLLLIIGFCFLPFSHPISHYCIGLFFPSFILFFLNVLYSKFIGLGDIKLLICTGLFLGFKINTLLFVLTCTLGLIFCAVYTFFSKKRLYSLPLAPFICFSLIYLLFFIL</sequence>
<evidence type="ECO:0000256" key="2">
    <source>
        <dbReference type="SAM" id="Phobius"/>
    </source>
</evidence>
<dbReference type="KEGG" id="cle:Clole_3770"/>
<dbReference type="InterPro" id="IPR050882">
    <property type="entry name" value="Prepilin_peptidase/N-MTase"/>
</dbReference>
<dbReference type="GO" id="GO:0004190">
    <property type="term" value="F:aspartic-type endopeptidase activity"/>
    <property type="evidence" value="ECO:0007669"/>
    <property type="project" value="InterPro"/>
</dbReference>
<dbReference type="PANTHER" id="PTHR30487:SF0">
    <property type="entry name" value="PREPILIN LEADER PEPTIDASE_N-METHYLTRANSFERASE-RELATED"/>
    <property type="match status" value="1"/>
</dbReference>
<reference evidence="4 5" key="1">
    <citation type="journal article" date="2011" name="J. Bacteriol.">
        <title>Complete genome sequence of the cellulose-degrading bacterium Cellulosilyticum lentocellum.</title>
        <authorList>
            <consortium name="US DOE Joint Genome Institute"/>
            <person name="Miller D.A."/>
            <person name="Suen G."/>
            <person name="Bruce D."/>
            <person name="Copeland A."/>
            <person name="Cheng J.F."/>
            <person name="Detter C."/>
            <person name="Goodwin L.A."/>
            <person name="Han C.S."/>
            <person name="Hauser L.J."/>
            <person name="Land M.L."/>
            <person name="Lapidus A."/>
            <person name="Lucas S."/>
            <person name="Meincke L."/>
            <person name="Pitluck S."/>
            <person name="Tapia R."/>
            <person name="Teshima H."/>
            <person name="Woyke T."/>
            <person name="Fox B.G."/>
            <person name="Angert E.R."/>
            <person name="Currie C.R."/>
        </authorList>
    </citation>
    <scope>NUCLEOTIDE SEQUENCE [LARGE SCALE GENOMIC DNA]</scope>
    <source>
        <strain evidence="5">ATCC 49066 / DSM 5427 / NCIMB 11756 / RHM5</strain>
    </source>
</reference>
<evidence type="ECO:0000259" key="3">
    <source>
        <dbReference type="Pfam" id="PF01478"/>
    </source>
</evidence>
<dbReference type="STRING" id="642492.Clole_3770"/>
<evidence type="ECO:0000313" key="5">
    <source>
        <dbReference type="Proteomes" id="UP000008467"/>
    </source>
</evidence>
<dbReference type="RefSeq" id="WP_013658724.1">
    <property type="nucleotide sequence ID" value="NC_015275.1"/>
</dbReference>
<dbReference type="GO" id="GO:0005886">
    <property type="term" value="C:plasma membrane"/>
    <property type="evidence" value="ECO:0007669"/>
    <property type="project" value="TreeGrafter"/>
</dbReference>
<dbReference type="Gene3D" id="1.20.120.1220">
    <property type="match status" value="1"/>
</dbReference>
<keyword evidence="2" id="KW-0812">Transmembrane</keyword>
<protein>
    <submittedName>
        <fullName evidence="4">Peptidase A24A prepilin type IV</fullName>
    </submittedName>
</protein>
<comment type="similarity">
    <text evidence="1">Belongs to the peptidase A24 family.</text>
</comment>